<feature type="binding site" evidence="5">
    <location>
        <begin position="198"/>
        <end position="205"/>
    </location>
    <ligand>
        <name>NAD(+)</name>
        <dbReference type="ChEBI" id="CHEBI:57540"/>
    </ligand>
</feature>
<dbReference type="GO" id="GO:0050660">
    <property type="term" value="F:flavin adenine dinucleotide binding"/>
    <property type="evidence" value="ECO:0007669"/>
    <property type="project" value="TreeGrafter"/>
</dbReference>
<dbReference type="RefSeq" id="WP_011513121.1">
    <property type="nucleotide sequence ID" value="NC_007969.1"/>
</dbReference>
<feature type="binding site" evidence="5">
    <location>
        <position position="343"/>
    </location>
    <ligand>
        <name>FAD</name>
        <dbReference type="ChEBI" id="CHEBI:57692"/>
    </ligand>
</feature>
<evidence type="ECO:0000259" key="8">
    <source>
        <dbReference type="Pfam" id="PF07992"/>
    </source>
</evidence>
<feature type="binding site" evidence="5">
    <location>
        <begin position="160"/>
        <end position="162"/>
    </location>
    <ligand>
        <name>FAD</name>
        <dbReference type="ChEBI" id="CHEBI:57692"/>
    </ligand>
</feature>
<evidence type="ECO:0000256" key="3">
    <source>
        <dbReference type="ARBA" id="ARBA00022827"/>
    </source>
</evidence>
<feature type="disulfide bond" description="Redox-active" evidence="6">
    <location>
        <begin position="64"/>
        <end position="69"/>
    </location>
</feature>
<dbReference type="EC" id="1.8.1.4" evidence="9"/>
<dbReference type="GO" id="GO:0004148">
    <property type="term" value="F:dihydrolipoyl dehydrogenase (NADH) activity"/>
    <property type="evidence" value="ECO:0007669"/>
    <property type="project" value="UniProtKB-EC"/>
</dbReference>
<comment type="similarity">
    <text evidence="1">Belongs to the class-I pyridine nucleotide-disulfide oxidoreductase family.</text>
</comment>
<dbReference type="InterPro" id="IPR004099">
    <property type="entry name" value="Pyr_nucl-diS_OxRdtase_dimer"/>
</dbReference>
<dbReference type="Pfam" id="PF02852">
    <property type="entry name" value="Pyr_redox_dim"/>
    <property type="match status" value="1"/>
</dbReference>
<keyword evidence="3 5" id="KW-0274">FAD</keyword>
<dbReference type="InterPro" id="IPR029752">
    <property type="entry name" value="D-isomer_DH_CS1"/>
</dbReference>
<dbReference type="GO" id="GO:0003955">
    <property type="term" value="F:NAD(P)H dehydrogenase (quinone) activity"/>
    <property type="evidence" value="ECO:0007669"/>
    <property type="project" value="TreeGrafter"/>
</dbReference>
<dbReference type="PROSITE" id="PS00065">
    <property type="entry name" value="D_2_HYDROXYACID_DH_1"/>
    <property type="match status" value="1"/>
</dbReference>
<dbReference type="AlphaFoldDB" id="Q1QCP6"/>
<dbReference type="SUPFAM" id="SSF55424">
    <property type="entry name" value="FAD/NAD-linked reductases, dimerisation (C-terminal) domain"/>
    <property type="match status" value="1"/>
</dbReference>
<dbReference type="NCBIfam" id="NF004939">
    <property type="entry name" value="PRK06292.1-1"/>
    <property type="match status" value="1"/>
</dbReference>
<dbReference type="InterPro" id="IPR023753">
    <property type="entry name" value="FAD/NAD-binding_dom"/>
</dbReference>
<name>Q1QCP6_PSYCK</name>
<evidence type="ECO:0000256" key="1">
    <source>
        <dbReference type="ARBA" id="ARBA00007532"/>
    </source>
</evidence>
<feature type="domain" description="FAD/NAD(P)-binding" evidence="8">
    <location>
        <begin position="28"/>
        <end position="358"/>
    </location>
</feature>
<comment type="cofactor">
    <cofactor evidence="5">
        <name>FAD</name>
        <dbReference type="ChEBI" id="CHEBI:57692"/>
    </cofactor>
    <text evidence="5">Binds 1 FAD per subunit.</text>
</comment>
<keyword evidence="9" id="KW-0560">Oxidoreductase</keyword>
<dbReference type="PANTHER" id="PTHR43014">
    <property type="entry name" value="MERCURIC REDUCTASE"/>
    <property type="match status" value="1"/>
</dbReference>
<evidence type="ECO:0000256" key="2">
    <source>
        <dbReference type="ARBA" id="ARBA00022630"/>
    </source>
</evidence>
<keyword evidence="5" id="KW-0547">Nucleotide-binding</keyword>
<feature type="binding site" evidence="5">
    <location>
        <position position="73"/>
    </location>
    <ligand>
        <name>FAD</name>
        <dbReference type="ChEBI" id="CHEBI:57692"/>
    </ligand>
</feature>
<dbReference type="Proteomes" id="UP000002425">
    <property type="component" value="Chromosome"/>
</dbReference>
<proteinExistence type="inferred from homology"/>
<reference evidence="9" key="1">
    <citation type="submission" date="2006-03" db="EMBL/GenBank/DDBJ databases">
        <title>Complete sequence of chromosome of Psychrobacter cryohalolentis K5.</title>
        <authorList>
            <consortium name="US DOE Joint Genome Institute"/>
            <person name="Copeland A."/>
            <person name="Lucas S."/>
            <person name="Lapidus A."/>
            <person name="Barry K."/>
            <person name="Detter J.C."/>
            <person name="Glavina del Rio T."/>
            <person name="Hammon N."/>
            <person name="Israni S."/>
            <person name="Dalin E."/>
            <person name="Tice H."/>
            <person name="Pitluck S."/>
            <person name="Brettin T."/>
            <person name="Bruce D."/>
            <person name="Han C."/>
            <person name="Tapia R."/>
            <person name="Sims D.R."/>
            <person name="Gilna P."/>
            <person name="Schmutz J."/>
            <person name="Larimer F."/>
            <person name="Land M."/>
            <person name="Hauser L."/>
            <person name="Kyrpides N."/>
            <person name="Kim E."/>
            <person name="Richardson P."/>
        </authorList>
    </citation>
    <scope>NUCLEOTIDE SEQUENCE</scope>
    <source>
        <strain evidence="9">K5</strain>
    </source>
</reference>
<dbReference type="eggNOG" id="COG1249">
    <property type="taxonomic scope" value="Bacteria"/>
</dbReference>
<dbReference type="InterPro" id="IPR016156">
    <property type="entry name" value="FAD/NAD-linked_Rdtase_dimer_sf"/>
</dbReference>
<dbReference type="PANTHER" id="PTHR43014:SF4">
    <property type="entry name" value="PYRIDINE NUCLEOTIDE-DISULFIDE OXIDOREDUCTASE RCLA-RELATED"/>
    <property type="match status" value="1"/>
</dbReference>
<evidence type="ECO:0000259" key="7">
    <source>
        <dbReference type="Pfam" id="PF02852"/>
    </source>
</evidence>
<protein>
    <submittedName>
        <fullName evidence="9">Dihydrolipoamide dehydrogenase</fullName>
        <ecNumber evidence="9">1.8.1.4</ecNumber>
    </submittedName>
</protein>
<dbReference type="Gene3D" id="3.50.50.60">
    <property type="entry name" value="FAD/NAD(P)-binding domain"/>
    <property type="match status" value="2"/>
</dbReference>
<dbReference type="SUPFAM" id="SSF51905">
    <property type="entry name" value="FAD/NAD(P)-binding domain"/>
    <property type="match status" value="1"/>
</dbReference>
<sequence length="511" mass="55766">MNKQPDTASDSSAPFDHNIHQNVTRKVSVAVIGAGTAGQNAFRQAKKFLEDVIIINDGFWTTTCIAVGCMPSKLLIAAADRAHDTNHSAEFGVHATARIDGKQVMERVRAERDHFASYIEKQVDSWPEDSKIAGRAYINKQGLIEVNDELIKADKIIVATGSSTFIPDGWEDKLGDTMLTSDAVFELADLPKSMAVIGAGAIGLELAQAFTRLGVKVTVFNRAKRVAGLQDEDINNKAIDCLSRELTMHLGSKITDVGQRSDENSDKSINKNSTVAFIDYEDSAGEVQQWQGDYVLVATGRRNNIEALGVENLGVELDEKNRPQQLDKKTGKIGDLDVYIVGDANANIPLLHVASDEGFSAGSMVCDNKKDAYIRPPATPFSIVFSSPQIVNVGMSLPEIQEDPTLEHVIGKVSFDNQGRSRVMGVNCGLLHIYGCKKTDRILGASMVGPDAEYIGHILAMAITNDLSIKDMLDTPFYHPTILEGLRTALHDVQDLMEIPYQSLDIHQNNS</sequence>
<feature type="domain" description="Pyridine nucleotide-disulphide oxidoreductase dimerisation" evidence="7">
    <location>
        <begin position="382"/>
        <end position="489"/>
    </location>
</feature>
<dbReference type="InterPro" id="IPR036188">
    <property type="entry name" value="FAD/NAD-bd_sf"/>
</dbReference>
<dbReference type="Pfam" id="PF07992">
    <property type="entry name" value="Pyr_redox_2"/>
    <property type="match status" value="1"/>
</dbReference>
<dbReference type="PRINTS" id="PR00368">
    <property type="entry name" value="FADPNR"/>
</dbReference>
<evidence type="ECO:0000256" key="5">
    <source>
        <dbReference type="PIRSR" id="PIRSR000350-3"/>
    </source>
</evidence>
<dbReference type="EMBL" id="CP000323">
    <property type="protein sequence ID" value="ABE74557.1"/>
    <property type="molecule type" value="Genomic_DNA"/>
</dbReference>
<dbReference type="InterPro" id="IPR001100">
    <property type="entry name" value="Pyr_nuc-diS_OxRdtase"/>
</dbReference>
<dbReference type="GO" id="GO:0016616">
    <property type="term" value="F:oxidoreductase activity, acting on the CH-OH group of donors, NAD or NADP as acceptor"/>
    <property type="evidence" value="ECO:0007669"/>
    <property type="project" value="UniProtKB-ARBA"/>
</dbReference>
<keyword evidence="10" id="KW-1185">Reference proteome</keyword>
<accession>Q1QCP6</accession>
<feature type="active site" description="Proton acceptor" evidence="4">
    <location>
        <position position="479"/>
    </location>
</feature>
<dbReference type="PIRSF" id="PIRSF000350">
    <property type="entry name" value="Mercury_reductase_MerA"/>
    <property type="match status" value="1"/>
</dbReference>
<evidence type="ECO:0000256" key="4">
    <source>
        <dbReference type="PIRSR" id="PIRSR000350-2"/>
    </source>
</evidence>
<evidence type="ECO:0000313" key="9">
    <source>
        <dbReference type="EMBL" id="ABE74557.1"/>
    </source>
</evidence>
<dbReference type="STRING" id="335284.Pcryo_0774"/>
<dbReference type="Gene3D" id="3.30.390.30">
    <property type="match status" value="1"/>
</dbReference>
<evidence type="ECO:0000256" key="6">
    <source>
        <dbReference type="PIRSR" id="PIRSR000350-4"/>
    </source>
</evidence>
<organism evidence="9 10">
    <name type="scientific">Psychrobacter cryohalolentis (strain ATCC BAA-1226 / DSM 17306 / VKM B-2378 / K5)</name>
    <dbReference type="NCBI Taxonomy" id="335284"/>
    <lineage>
        <taxon>Bacteria</taxon>
        <taxon>Pseudomonadati</taxon>
        <taxon>Pseudomonadota</taxon>
        <taxon>Gammaproteobacteria</taxon>
        <taxon>Moraxellales</taxon>
        <taxon>Moraxellaceae</taxon>
        <taxon>Psychrobacter</taxon>
    </lineage>
</organism>
<dbReference type="KEGG" id="pcr:Pcryo_0774"/>
<gene>
    <name evidence="9" type="ordered locus">Pcryo_0774</name>
</gene>
<evidence type="ECO:0000313" key="10">
    <source>
        <dbReference type="Proteomes" id="UP000002425"/>
    </source>
</evidence>
<keyword evidence="2" id="KW-0285">Flavoprotein</keyword>
<dbReference type="PRINTS" id="PR00411">
    <property type="entry name" value="PNDRDTASEI"/>
</dbReference>
<feature type="binding site" evidence="5">
    <location>
        <position position="300"/>
    </location>
    <ligand>
        <name>NAD(+)</name>
        <dbReference type="ChEBI" id="CHEBI:57540"/>
    </ligand>
</feature>
<keyword evidence="5" id="KW-0520">NAD</keyword>
<dbReference type="HOGENOM" id="CLU_016755_0_3_6"/>